<evidence type="ECO:0000256" key="2">
    <source>
        <dbReference type="ARBA" id="ARBA00022448"/>
    </source>
</evidence>
<dbReference type="InterPro" id="IPR036909">
    <property type="entry name" value="Cyt_c-like_dom_sf"/>
</dbReference>
<evidence type="ECO:0000256" key="5">
    <source>
        <dbReference type="ARBA" id="ARBA00022723"/>
    </source>
</evidence>
<keyword evidence="12" id="KW-1185">Reference proteome</keyword>
<dbReference type="Pfam" id="PF00034">
    <property type="entry name" value="Cytochrom_C"/>
    <property type="match status" value="1"/>
</dbReference>
<reference evidence="11" key="1">
    <citation type="submission" date="2021-05" db="EMBL/GenBank/DDBJ databases">
        <authorList>
            <person name="Sun Q."/>
            <person name="Inoue M."/>
        </authorList>
    </citation>
    <scope>NUCLEOTIDE SEQUENCE</scope>
    <source>
        <strain evidence="11">VKM B-3255</strain>
    </source>
</reference>
<name>A0ABS5R656_9HYPH</name>
<feature type="domain" description="Cytochrome c" evidence="10">
    <location>
        <begin position="183"/>
        <end position="290"/>
    </location>
</feature>
<feature type="domain" description="Cytochrome c" evidence="10">
    <location>
        <begin position="307"/>
        <end position="392"/>
    </location>
</feature>
<proteinExistence type="predicted"/>
<dbReference type="EMBL" id="JAHCQH010000015">
    <property type="protein sequence ID" value="MBS9477153.1"/>
    <property type="molecule type" value="Genomic_DNA"/>
</dbReference>
<dbReference type="Gene3D" id="1.10.760.10">
    <property type="entry name" value="Cytochrome c-like domain"/>
    <property type="match status" value="2"/>
</dbReference>
<evidence type="ECO:0000259" key="10">
    <source>
        <dbReference type="PROSITE" id="PS51007"/>
    </source>
</evidence>
<keyword evidence="6" id="KW-0249">Electron transport</keyword>
<evidence type="ECO:0000256" key="7">
    <source>
        <dbReference type="ARBA" id="ARBA00023004"/>
    </source>
</evidence>
<feature type="signal peptide" evidence="9">
    <location>
        <begin position="1"/>
        <end position="28"/>
    </location>
</feature>
<comment type="cofactor">
    <cofactor evidence="1">
        <name>heme c</name>
        <dbReference type="ChEBI" id="CHEBI:61717"/>
    </cofactor>
</comment>
<dbReference type="PROSITE" id="PS51007">
    <property type="entry name" value="CYTC"/>
    <property type="match status" value="3"/>
</dbReference>
<dbReference type="PRINTS" id="PR00605">
    <property type="entry name" value="CYTCHROMECIC"/>
</dbReference>
<keyword evidence="7 8" id="KW-0408">Iron</keyword>
<keyword evidence="4" id="KW-0679">Respiratory chain</keyword>
<evidence type="ECO:0000256" key="4">
    <source>
        <dbReference type="ARBA" id="ARBA00022660"/>
    </source>
</evidence>
<evidence type="ECO:0000256" key="1">
    <source>
        <dbReference type="ARBA" id="ARBA00001926"/>
    </source>
</evidence>
<dbReference type="InterPro" id="IPR008168">
    <property type="entry name" value="Cyt_C_IC"/>
</dbReference>
<comment type="caution">
    <text evidence="11">The sequence shown here is derived from an EMBL/GenBank/DDBJ whole genome shotgun (WGS) entry which is preliminary data.</text>
</comment>
<keyword evidence="2" id="KW-0813">Transport</keyword>
<keyword evidence="5 8" id="KW-0479">Metal-binding</keyword>
<dbReference type="InterPro" id="IPR051459">
    <property type="entry name" value="Cytochrome_c-type_DH"/>
</dbReference>
<protein>
    <submittedName>
        <fullName evidence="11">Cytochrome c</fullName>
    </submittedName>
</protein>
<evidence type="ECO:0000313" key="12">
    <source>
        <dbReference type="Proteomes" id="UP001166585"/>
    </source>
</evidence>
<keyword evidence="9" id="KW-0732">Signal</keyword>
<feature type="chain" id="PRO_5045678508" evidence="9">
    <location>
        <begin position="29"/>
        <end position="645"/>
    </location>
</feature>
<dbReference type="Proteomes" id="UP001166585">
    <property type="component" value="Unassembled WGS sequence"/>
</dbReference>
<dbReference type="PANTHER" id="PTHR35008">
    <property type="entry name" value="BLL4482 PROTEIN-RELATED"/>
    <property type="match status" value="1"/>
</dbReference>
<evidence type="ECO:0000256" key="3">
    <source>
        <dbReference type="ARBA" id="ARBA00022617"/>
    </source>
</evidence>
<dbReference type="PANTHER" id="PTHR35008:SF8">
    <property type="entry name" value="ALCOHOL DEHYDROGENASE CYTOCHROME C SUBUNIT"/>
    <property type="match status" value="1"/>
</dbReference>
<keyword evidence="3 8" id="KW-0349">Heme</keyword>
<evidence type="ECO:0000256" key="9">
    <source>
        <dbReference type="SAM" id="SignalP"/>
    </source>
</evidence>
<gene>
    <name evidence="11" type="ORF">KIP89_08545</name>
</gene>
<sequence length="645" mass="66618">MGRGTVLGLFGGLSLLTLMGAASLPASAQSSTQPDDSALVARGEYLARAADCMPCHSADPNKPYAGGLGLKTPFGTLYSVNITSDRATGIGDWTFEDFRRALHDGIRKDGAFLYPAMPFDAYTGITDDDLKALWAYVRRIPAVNAPNPANGLAFPFDIRFGMIAWRELFFRPATFTPTPGKSDEWNRGAYLVEALGHCSDCHSPRNIMGAIKGKAAFTGAEIDGFYAPDIASGALAKNWQKDTLIAFLKGGEATGKTTVFGPMAEVVHDSLAFLTQADLAAMATYLLDSPPPQDAPAPQKSSPLTPEVHARAARLYVDNCAACHQAMGTGMGTAIPPLAGNPAVTAAEPYNVISVVLGGLPASGRFSAMPSFAGRLSDADIADLANYVRTSWGNGAPSNTTPSMVAAWRETVKVPDYGTQAASKFDCAQVGGAPGADGPDPKAVAALSAEIAGGNTDVASLVDSYEGAAPDASPPEVVDAMMAAYCPVVAASGADDYTKYARLRAFTLQAAADVSLRAAPAALPAVPVIWAAAAGTSLVAREPESLAGPLACPAELAAKLPADLKTAASAALGTPSLPLAGTRGSDLARDLVSKNPKARLADIANALIAGYCGLVASAKGLEPAQQHAYVESFGQQVIQTLQTQP</sequence>
<dbReference type="SUPFAM" id="SSF46626">
    <property type="entry name" value="Cytochrome c"/>
    <property type="match status" value="3"/>
</dbReference>
<evidence type="ECO:0000313" key="11">
    <source>
        <dbReference type="EMBL" id="MBS9477153.1"/>
    </source>
</evidence>
<feature type="domain" description="Cytochrome c" evidence="10">
    <location>
        <begin position="38"/>
        <end position="141"/>
    </location>
</feature>
<evidence type="ECO:0000256" key="8">
    <source>
        <dbReference type="PROSITE-ProRule" id="PRU00433"/>
    </source>
</evidence>
<evidence type="ECO:0000256" key="6">
    <source>
        <dbReference type="ARBA" id="ARBA00022982"/>
    </source>
</evidence>
<dbReference type="InterPro" id="IPR009056">
    <property type="entry name" value="Cyt_c-like_dom"/>
</dbReference>
<organism evidence="11 12">
    <name type="scientific">Ancylobacter radicis</name>
    <dbReference type="NCBI Taxonomy" id="2836179"/>
    <lineage>
        <taxon>Bacteria</taxon>
        <taxon>Pseudomonadati</taxon>
        <taxon>Pseudomonadota</taxon>
        <taxon>Alphaproteobacteria</taxon>
        <taxon>Hyphomicrobiales</taxon>
        <taxon>Xanthobacteraceae</taxon>
        <taxon>Ancylobacter</taxon>
    </lineage>
</organism>
<accession>A0ABS5R656</accession>